<keyword evidence="2" id="KW-0175">Coiled coil</keyword>
<dbReference type="InterPro" id="IPR027417">
    <property type="entry name" value="P-loop_NTPase"/>
</dbReference>
<dbReference type="GO" id="GO:0005524">
    <property type="term" value="F:ATP binding"/>
    <property type="evidence" value="ECO:0007669"/>
    <property type="project" value="InterPro"/>
</dbReference>
<evidence type="ECO:0000313" key="6">
    <source>
        <dbReference type="EMBL" id="CAE7218766.1"/>
    </source>
</evidence>
<accession>A0A812K202</accession>
<evidence type="ECO:0000259" key="5">
    <source>
        <dbReference type="PROSITE" id="PS50067"/>
    </source>
</evidence>
<dbReference type="Proteomes" id="UP000649617">
    <property type="component" value="Unassembled WGS sequence"/>
</dbReference>
<evidence type="ECO:0000256" key="4">
    <source>
        <dbReference type="PROSITE-ProRule" id="PRU00283"/>
    </source>
</evidence>
<sequence length="78" mass="8565">VADQSGDLTIVEDVRGNIQVRGLSTPVGGTEEEALHIFFQGDTNRHVAEHALNKGSTRSHVVFTIYVESRSRVESSEK</sequence>
<evidence type="ECO:0000256" key="1">
    <source>
        <dbReference type="ARBA" id="ARBA00022701"/>
    </source>
</evidence>
<feature type="domain" description="Kinesin motor" evidence="5">
    <location>
        <begin position="1"/>
        <end position="78"/>
    </location>
</feature>
<comment type="caution">
    <text evidence="4">Lacks conserved residue(s) required for the propagation of feature annotation.</text>
</comment>
<dbReference type="Gene3D" id="3.40.850.10">
    <property type="entry name" value="Kinesin motor domain"/>
    <property type="match status" value="1"/>
</dbReference>
<evidence type="ECO:0000256" key="3">
    <source>
        <dbReference type="ARBA" id="ARBA00023175"/>
    </source>
</evidence>
<gene>
    <name evidence="6" type="primary">Kif9</name>
    <name evidence="6" type="ORF">SPIL2461_LOCUS2777</name>
</gene>
<keyword evidence="7" id="KW-1185">Reference proteome</keyword>
<protein>
    <submittedName>
        <fullName evidence="6">Kif9 protein</fullName>
    </submittedName>
</protein>
<proteinExistence type="inferred from homology"/>
<keyword evidence="3" id="KW-0505">Motor protein</keyword>
<dbReference type="PROSITE" id="PS50067">
    <property type="entry name" value="KINESIN_MOTOR_2"/>
    <property type="match status" value="1"/>
</dbReference>
<evidence type="ECO:0000313" key="7">
    <source>
        <dbReference type="Proteomes" id="UP000649617"/>
    </source>
</evidence>
<feature type="non-terminal residue" evidence="6">
    <location>
        <position position="78"/>
    </location>
</feature>
<dbReference type="InterPro" id="IPR027640">
    <property type="entry name" value="Kinesin-like_fam"/>
</dbReference>
<dbReference type="AlphaFoldDB" id="A0A812K202"/>
<dbReference type="InterPro" id="IPR036961">
    <property type="entry name" value="Kinesin_motor_dom_sf"/>
</dbReference>
<dbReference type="GO" id="GO:0008017">
    <property type="term" value="F:microtubule binding"/>
    <property type="evidence" value="ECO:0007669"/>
    <property type="project" value="InterPro"/>
</dbReference>
<dbReference type="GO" id="GO:0005874">
    <property type="term" value="C:microtubule"/>
    <property type="evidence" value="ECO:0007669"/>
    <property type="project" value="UniProtKB-KW"/>
</dbReference>
<feature type="non-terminal residue" evidence="6">
    <location>
        <position position="1"/>
    </location>
</feature>
<dbReference type="PANTHER" id="PTHR47968">
    <property type="entry name" value="CENTROMERE PROTEIN E"/>
    <property type="match status" value="1"/>
</dbReference>
<dbReference type="InterPro" id="IPR001752">
    <property type="entry name" value="Kinesin_motor_dom"/>
</dbReference>
<dbReference type="EMBL" id="CAJNIZ010003114">
    <property type="protein sequence ID" value="CAE7218766.1"/>
    <property type="molecule type" value="Genomic_DNA"/>
</dbReference>
<dbReference type="SUPFAM" id="SSF52540">
    <property type="entry name" value="P-loop containing nucleoside triphosphate hydrolases"/>
    <property type="match status" value="1"/>
</dbReference>
<reference evidence="6" key="1">
    <citation type="submission" date="2021-02" db="EMBL/GenBank/DDBJ databases">
        <authorList>
            <person name="Dougan E. K."/>
            <person name="Rhodes N."/>
            <person name="Thang M."/>
            <person name="Chan C."/>
        </authorList>
    </citation>
    <scope>NUCLEOTIDE SEQUENCE</scope>
</reference>
<comment type="similarity">
    <text evidence="4">Belongs to the TRAFAC class myosin-kinesin ATPase superfamily. Kinesin family.</text>
</comment>
<name>A0A812K202_SYMPI</name>
<comment type="caution">
    <text evidence="6">The sequence shown here is derived from an EMBL/GenBank/DDBJ whole genome shotgun (WGS) entry which is preliminary data.</text>
</comment>
<organism evidence="6 7">
    <name type="scientific">Symbiodinium pilosum</name>
    <name type="common">Dinoflagellate</name>
    <dbReference type="NCBI Taxonomy" id="2952"/>
    <lineage>
        <taxon>Eukaryota</taxon>
        <taxon>Sar</taxon>
        <taxon>Alveolata</taxon>
        <taxon>Dinophyceae</taxon>
        <taxon>Suessiales</taxon>
        <taxon>Symbiodiniaceae</taxon>
        <taxon>Symbiodinium</taxon>
    </lineage>
</organism>
<keyword evidence="1" id="KW-0493">Microtubule</keyword>
<evidence type="ECO:0000256" key="2">
    <source>
        <dbReference type="ARBA" id="ARBA00023054"/>
    </source>
</evidence>
<dbReference type="GO" id="GO:0007018">
    <property type="term" value="P:microtubule-based movement"/>
    <property type="evidence" value="ECO:0007669"/>
    <property type="project" value="InterPro"/>
</dbReference>
<dbReference type="OrthoDB" id="435615at2759"/>
<dbReference type="GO" id="GO:0003777">
    <property type="term" value="F:microtubule motor activity"/>
    <property type="evidence" value="ECO:0007669"/>
    <property type="project" value="InterPro"/>
</dbReference>
<dbReference type="PANTHER" id="PTHR47968:SF36">
    <property type="entry name" value="KINESIN HEAVY CHAIN ISOFORM X1"/>
    <property type="match status" value="1"/>
</dbReference>
<dbReference type="Pfam" id="PF00225">
    <property type="entry name" value="Kinesin"/>
    <property type="match status" value="1"/>
</dbReference>